<keyword evidence="3" id="KW-1185">Reference proteome</keyword>
<proteinExistence type="predicted"/>
<dbReference type="EMBL" id="JAGFNZ010000002">
    <property type="protein sequence ID" value="MBW7572192.1"/>
    <property type="molecule type" value="Genomic_DNA"/>
</dbReference>
<dbReference type="PANTHER" id="PTHR39201">
    <property type="entry name" value="EXPORTED PROTEIN-RELATED"/>
    <property type="match status" value="1"/>
</dbReference>
<protein>
    <recommendedName>
        <fullName evidence="1">Flavodoxin-like domain-containing protein</fullName>
    </recommendedName>
</protein>
<evidence type="ECO:0000259" key="1">
    <source>
        <dbReference type="PROSITE" id="PS50902"/>
    </source>
</evidence>
<comment type="caution">
    <text evidence="2">The sequence shown here is derived from an EMBL/GenBank/DDBJ whole genome shotgun (WGS) entry which is preliminary data.</text>
</comment>
<sequence>MKNLVVYYSWTGNTEIAAKELSGLIGGDLKRIEEAKPRSSFGRSACSAIFGLKSKIKPLDFALNGYDSVFLCGPVWASRTTPAINAFLERADFSGKKVYLFVTQADDHEPQAVFHSLTQRVEKHGGKVAGCFFIQTVMKTTLKPEQAREPLEKWVERIQ</sequence>
<dbReference type="SUPFAM" id="SSF52218">
    <property type="entry name" value="Flavoproteins"/>
    <property type="match status" value="1"/>
</dbReference>
<dbReference type="PANTHER" id="PTHR39201:SF1">
    <property type="entry name" value="FLAVODOXIN-LIKE DOMAIN-CONTAINING PROTEIN"/>
    <property type="match status" value="1"/>
</dbReference>
<dbReference type="InterPro" id="IPR008254">
    <property type="entry name" value="Flavodoxin/NO_synth"/>
</dbReference>
<dbReference type="PROSITE" id="PS50902">
    <property type="entry name" value="FLAVODOXIN_LIKE"/>
    <property type="match status" value="1"/>
</dbReference>
<reference evidence="2 3" key="1">
    <citation type="submission" date="2021-03" db="EMBL/GenBank/DDBJ databases">
        <title>Caproiciproducens sp. nov. isolated from feces of cow.</title>
        <authorList>
            <person name="Choi J.-Y."/>
        </authorList>
    </citation>
    <scope>NUCLEOTIDE SEQUENCE [LARGE SCALE GENOMIC DNA]</scope>
    <source>
        <strain evidence="2 3">AGMB10547</strain>
    </source>
</reference>
<dbReference type="Proteomes" id="UP000719942">
    <property type="component" value="Unassembled WGS sequence"/>
</dbReference>
<dbReference type="Pfam" id="PF12682">
    <property type="entry name" value="Flavodoxin_4"/>
    <property type="match status" value="1"/>
</dbReference>
<evidence type="ECO:0000313" key="3">
    <source>
        <dbReference type="Proteomes" id="UP000719942"/>
    </source>
</evidence>
<accession>A0ABS7DMA3</accession>
<dbReference type="InterPro" id="IPR029039">
    <property type="entry name" value="Flavoprotein-like_sf"/>
</dbReference>
<organism evidence="2 3">
    <name type="scientific">Caproiciproducens faecalis</name>
    <dbReference type="NCBI Taxonomy" id="2820301"/>
    <lineage>
        <taxon>Bacteria</taxon>
        <taxon>Bacillati</taxon>
        <taxon>Bacillota</taxon>
        <taxon>Clostridia</taxon>
        <taxon>Eubacteriales</taxon>
        <taxon>Acutalibacteraceae</taxon>
        <taxon>Caproiciproducens</taxon>
    </lineage>
</organism>
<gene>
    <name evidence="2" type="ORF">J5W02_05140</name>
</gene>
<evidence type="ECO:0000313" key="2">
    <source>
        <dbReference type="EMBL" id="MBW7572192.1"/>
    </source>
</evidence>
<feature type="domain" description="Flavodoxin-like" evidence="1">
    <location>
        <begin position="3"/>
        <end position="159"/>
    </location>
</feature>
<name>A0ABS7DMA3_9FIRM</name>
<dbReference type="RefSeq" id="WP_219964610.1">
    <property type="nucleotide sequence ID" value="NZ_JAGFNZ010000002.1"/>
</dbReference>
<dbReference type="Gene3D" id="3.40.50.360">
    <property type="match status" value="1"/>
</dbReference>